<dbReference type="SUPFAM" id="SSF81321">
    <property type="entry name" value="Family A G protein-coupled receptor-like"/>
    <property type="match status" value="1"/>
</dbReference>
<dbReference type="EMBL" id="KQ964730">
    <property type="protein sequence ID" value="KXN66400.1"/>
    <property type="molecule type" value="Genomic_DNA"/>
</dbReference>
<dbReference type="PROSITE" id="PS50262">
    <property type="entry name" value="G_PROTEIN_RECEP_F1_2"/>
    <property type="match status" value="1"/>
</dbReference>
<keyword evidence="4" id="KW-0297">G-protein coupled receptor</keyword>
<reference evidence="9 10" key="1">
    <citation type="journal article" date="2015" name="Genome Biol. Evol.">
        <title>Phylogenomic analyses indicate that early fungi evolved digesting cell walls of algal ancestors of land plants.</title>
        <authorList>
            <person name="Chang Y."/>
            <person name="Wang S."/>
            <person name="Sekimoto S."/>
            <person name="Aerts A.L."/>
            <person name="Choi C."/>
            <person name="Clum A."/>
            <person name="LaButti K.M."/>
            <person name="Lindquist E.A."/>
            <person name="Yee Ngan C."/>
            <person name="Ohm R.A."/>
            <person name="Salamov A.A."/>
            <person name="Grigoriev I.V."/>
            <person name="Spatafora J.W."/>
            <person name="Berbee M.L."/>
        </authorList>
    </citation>
    <scope>NUCLEOTIDE SEQUENCE [LARGE SCALE GENOMIC DNA]</scope>
    <source>
        <strain evidence="9 10">NRRL 28638</strain>
    </source>
</reference>
<protein>
    <submittedName>
        <fullName evidence="9">Family A G protein-coupled receptor-like protein</fullName>
    </submittedName>
</protein>
<dbReference type="PANTHER" id="PTHR24240">
    <property type="entry name" value="OPSIN"/>
    <property type="match status" value="1"/>
</dbReference>
<evidence type="ECO:0000256" key="4">
    <source>
        <dbReference type="ARBA" id="ARBA00023040"/>
    </source>
</evidence>
<feature type="domain" description="G-protein coupled receptors family 1 profile" evidence="8">
    <location>
        <begin position="41"/>
        <end position="355"/>
    </location>
</feature>
<feature type="transmembrane region" description="Helical" evidence="7">
    <location>
        <begin position="100"/>
        <end position="125"/>
    </location>
</feature>
<proteinExistence type="predicted"/>
<keyword evidence="5 7" id="KW-0472">Membrane</keyword>
<evidence type="ECO:0000259" key="8">
    <source>
        <dbReference type="PROSITE" id="PS50262"/>
    </source>
</evidence>
<evidence type="ECO:0000256" key="1">
    <source>
        <dbReference type="ARBA" id="ARBA00004141"/>
    </source>
</evidence>
<dbReference type="CDD" id="cd00637">
    <property type="entry name" value="7tm_classA_rhodopsin-like"/>
    <property type="match status" value="1"/>
</dbReference>
<dbReference type="InterPro" id="IPR000276">
    <property type="entry name" value="GPCR_Rhodpsn"/>
</dbReference>
<dbReference type="AlphaFoldDB" id="A0A137NUE3"/>
<keyword evidence="6 9" id="KW-0675">Receptor</keyword>
<keyword evidence="3 7" id="KW-1133">Transmembrane helix</keyword>
<dbReference type="InterPro" id="IPR017452">
    <property type="entry name" value="GPCR_Rhodpsn_7TM"/>
</dbReference>
<sequence length="379" mass="44230">MNSTTIPEVTHNGSKYIVTIDPFISALNILDIIVGIIAILINGLTIYILTVKLKLKQSDTILSFIVSVFDVIFSIFMIIDCLVLWITNHSAVLVILYSQFVGYLCFCLGSCAIDSVALLSLLRFLAICKNVKYSNRFWIRFILGLATFNFIFGLIPLIQKKFKVQPSLKYSFVEFDIQNNWSINFYHCFSWIKLIINTIVIIVCYVFISSFYYNYLKNFRGEEVQEGEELPKVNRRDLDGIQFDTGSIQLDLDKDNNCQRKEEMRKAKDVGKHIIENSVMSTEQSDFHNNYTIDNLMRSTLSKIYIMLIIYMLEWVPFFIVHVILKSINIPISSTLDGVVNFLIHFTPITNPCFVLFFHFETYQELRFFIYLNYYKFFN</sequence>
<accession>A0A137NUE3</accession>
<dbReference type="OrthoDB" id="9975554at2759"/>
<organism evidence="9 10">
    <name type="scientific">Conidiobolus coronatus (strain ATCC 28846 / CBS 209.66 / NRRL 28638)</name>
    <name type="common">Delacroixia coronata</name>
    <dbReference type="NCBI Taxonomy" id="796925"/>
    <lineage>
        <taxon>Eukaryota</taxon>
        <taxon>Fungi</taxon>
        <taxon>Fungi incertae sedis</taxon>
        <taxon>Zoopagomycota</taxon>
        <taxon>Entomophthoromycotina</taxon>
        <taxon>Entomophthoromycetes</taxon>
        <taxon>Entomophthorales</taxon>
        <taxon>Ancylistaceae</taxon>
        <taxon>Conidiobolus</taxon>
    </lineage>
</organism>
<evidence type="ECO:0000256" key="5">
    <source>
        <dbReference type="ARBA" id="ARBA00023136"/>
    </source>
</evidence>
<dbReference type="Gene3D" id="1.20.1070.10">
    <property type="entry name" value="Rhodopsin 7-helix transmembrane proteins"/>
    <property type="match status" value="1"/>
</dbReference>
<keyword evidence="2 7" id="KW-0812">Transmembrane</keyword>
<feature type="transmembrane region" description="Helical" evidence="7">
    <location>
        <begin position="23"/>
        <end position="49"/>
    </location>
</feature>
<dbReference type="GO" id="GO:0016020">
    <property type="term" value="C:membrane"/>
    <property type="evidence" value="ECO:0007669"/>
    <property type="project" value="UniProtKB-SubCell"/>
</dbReference>
<evidence type="ECO:0000313" key="9">
    <source>
        <dbReference type="EMBL" id="KXN66400.1"/>
    </source>
</evidence>
<feature type="transmembrane region" description="Helical" evidence="7">
    <location>
        <begin position="304"/>
        <end position="325"/>
    </location>
</feature>
<dbReference type="Pfam" id="PF00001">
    <property type="entry name" value="7tm_1"/>
    <property type="match status" value="1"/>
</dbReference>
<feature type="transmembrane region" description="Helical" evidence="7">
    <location>
        <begin position="61"/>
        <end position="88"/>
    </location>
</feature>
<evidence type="ECO:0000256" key="3">
    <source>
        <dbReference type="ARBA" id="ARBA00022989"/>
    </source>
</evidence>
<feature type="transmembrane region" description="Helical" evidence="7">
    <location>
        <begin position="191"/>
        <end position="213"/>
    </location>
</feature>
<comment type="subcellular location">
    <subcellularLocation>
        <location evidence="1">Membrane</location>
        <topology evidence="1">Multi-pass membrane protein</topology>
    </subcellularLocation>
</comment>
<keyword evidence="10" id="KW-1185">Reference proteome</keyword>
<evidence type="ECO:0000256" key="7">
    <source>
        <dbReference type="SAM" id="Phobius"/>
    </source>
</evidence>
<evidence type="ECO:0000256" key="2">
    <source>
        <dbReference type="ARBA" id="ARBA00022692"/>
    </source>
</evidence>
<name>A0A137NUE3_CONC2</name>
<keyword evidence="4" id="KW-0807">Transducer</keyword>
<gene>
    <name evidence="9" type="ORF">CONCODRAFT_11761</name>
</gene>
<evidence type="ECO:0000313" key="10">
    <source>
        <dbReference type="Proteomes" id="UP000070444"/>
    </source>
</evidence>
<dbReference type="GO" id="GO:0004930">
    <property type="term" value="F:G protein-coupled receptor activity"/>
    <property type="evidence" value="ECO:0007669"/>
    <property type="project" value="UniProtKB-KW"/>
</dbReference>
<feature type="transmembrane region" description="Helical" evidence="7">
    <location>
        <begin position="137"/>
        <end position="158"/>
    </location>
</feature>
<evidence type="ECO:0000256" key="6">
    <source>
        <dbReference type="ARBA" id="ARBA00023170"/>
    </source>
</evidence>
<dbReference type="Proteomes" id="UP000070444">
    <property type="component" value="Unassembled WGS sequence"/>
</dbReference>
<dbReference type="InterPro" id="IPR050125">
    <property type="entry name" value="GPCR_opsins"/>
</dbReference>
<dbReference type="PRINTS" id="PR00237">
    <property type="entry name" value="GPCRRHODOPSN"/>
</dbReference>